<dbReference type="OrthoDB" id="1910803at2759"/>
<feature type="region of interest" description="Disordered" evidence="1">
    <location>
        <begin position="141"/>
        <end position="175"/>
    </location>
</feature>
<evidence type="ECO:0000256" key="1">
    <source>
        <dbReference type="SAM" id="MobiDB-lite"/>
    </source>
</evidence>
<dbReference type="AlphaFoldDB" id="A0A9Q0NY81"/>
<feature type="compositionally biased region" description="Polar residues" evidence="1">
    <location>
        <begin position="144"/>
        <end position="163"/>
    </location>
</feature>
<dbReference type="Proteomes" id="UP001151529">
    <property type="component" value="Chromosome 7"/>
</dbReference>
<reference evidence="2" key="1">
    <citation type="submission" date="2022-11" db="EMBL/GenBank/DDBJ databases">
        <authorList>
            <person name="Hyden B.L."/>
            <person name="Feng K."/>
            <person name="Yates T."/>
            <person name="Jawdy S."/>
            <person name="Smart L.B."/>
            <person name="Muchero W."/>
        </authorList>
    </citation>
    <scope>NUCLEOTIDE SEQUENCE</scope>
    <source>
        <tissue evidence="2">Shoot tip</tissue>
    </source>
</reference>
<sequence>MSLEEFLGLGSLPQVNDSAPLQETDSRGRCGSKSPVSVSCSLEESQKFDSFFSSLISEICQSCSRILKEGDDMKRVLQMEKSIVTELEGDGQDLDSDNTFKQAIEYSVCGTGHRLIETRSKAVLDVFRELALHYQISNRMGHRATTSPKHPLSQASTEYQSVSGHPKLKLSPTTQNIKSKDKMSIMIVNDGKPVMLNSMASGLEGGSLHEILTYLLEKKRGS</sequence>
<organism evidence="2 3">
    <name type="scientific">Salix viminalis</name>
    <name type="common">Common osier</name>
    <name type="synonym">Basket willow</name>
    <dbReference type="NCBI Taxonomy" id="40686"/>
    <lineage>
        <taxon>Eukaryota</taxon>
        <taxon>Viridiplantae</taxon>
        <taxon>Streptophyta</taxon>
        <taxon>Embryophyta</taxon>
        <taxon>Tracheophyta</taxon>
        <taxon>Spermatophyta</taxon>
        <taxon>Magnoliopsida</taxon>
        <taxon>eudicotyledons</taxon>
        <taxon>Gunneridae</taxon>
        <taxon>Pentapetalae</taxon>
        <taxon>rosids</taxon>
        <taxon>fabids</taxon>
        <taxon>Malpighiales</taxon>
        <taxon>Salicaceae</taxon>
        <taxon>Saliceae</taxon>
        <taxon>Salix</taxon>
    </lineage>
</organism>
<dbReference type="EMBL" id="JAPFFL010000014">
    <property type="protein sequence ID" value="KAJ6678163.1"/>
    <property type="molecule type" value="Genomic_DNA"/>
</dbReference>
<evidence type="ECO:0000313" key="2">
    <source>
        <dbReference type="EMBL" id="KAJ6678163.1"/>
    </source>
</evidence>
<evidence type="ECO:0000313" key="3">
    <source>
        <dbReference type="Proteomes" id="UP001151529"/>
    </source>
</evidence>
<keyword evidence="3" id="KW-1185">Reference proteome</keyword>
<accession>A0A9Q0NY81</accession>
<gene>
    <name evidence="2" type="ORF">OIU85_008725</name>
</gene>
<protein>
    <submittedName>
        <fullName evidence="2">TRANSPORTER putative (DUF179)-RELATED</fullName>
    </submittedName>
</protein>
<name>A0A9Q0NY81_SALVM</name>
<reference evidence="2" key="2">
    <citation type="journal article" date="2023" name="Int. J. Mol. Sci.">
        <title>De Novo Assembly and Annotation of 11 Diverse Shrub Willow (Salix) Genomes Reveals Novel Gene Organization in Sex-Linked Regions.</title>
        <authorList>
            <person name="Hyden B."/>
            <person name="Feng K."/>
            <person name="Yates T.B."/>
            <person name="Jawdy S."/>
            <person name="Cereghino C."/>
            <person name="Smart L.B."/>
            <person name="Muchero W."/>
        </authorList>
    </citation>
    <scope>NUCLEOTIDE SEQUENCE [LARGE SCALE GENOMIC DNA]</scope>
    <source>
        <tissue evidence="2">Shoot tip</tissue>
    </source>
</reference>
<proteinExistence type="predicted"/>
<comment type="caution">
    <text evidence="2">The sequence shown here is derived from an EMBL/GenBank/DDBJ whole genome shotgun (WGS) entry which is preliminary data.</text>
</comment>